<dbReference type="Proteomes" id="UP001156921">
    <property type="component" value="Unassembled WGS sequence"/>
</dbReference>
<dbReference type="Gene3D" id="3.40.30.10">
    <property type="entry name" value="Glutaredoxin"/>
    <property type="match status" value="1"/>
</dbReference>
<name>A0ABQ6BFT1_9CAUL</name>
<dbReference type="EC" id="1.20.4.1" evidence="4 7"/>
<comment type="similarity">
    <text evidence="1 6 7">Belongs to the ArsC family.</text>
</comment>
<keyword evidence="9" id="KW-1185">Reference proteome</keyword>
<dbReference type="PANTHER" id="PTHR30041:SF5">
    <property type="entry name" value="ARSENATE REDUCTASE-RELATED"/>
    <property type="match status" value="1"/>
</dbReference>
<accession>A0ABQ6BFT1</accession>
<dbReference type="SUPFAM" id="SSF52833">
    <property type="entry name" value="Thioredoxin-like"/>
    <property type="match status" value="1"/>
</dbReference>
<dbReference type="PANTHER" id="PTHR30041">
    <property type="entry name" value="ARSENATE REDUCTASE"/>
    <property type="match status" value="1"/>
</dbReference>
<protein>
    <recommendedName>
        <fullName evidence="5 7">Arsenate reductase</fullName>
        <ecNumber evidence="4 7">1.20.4.1</ecNumber>
    </recommendedName>
</protein>
<organism evidence="8 9">
    <name type="scientific">Brevundimonas denitrificans</name>
    <dbReference type="NCBI Taxonomy" id="1443434"/>
    <lineage>
        <taxon>Bacteria</taxon>
        <taxon>Pseudomonadati</taxon>
        <taxon>Pseudomonadota</taxon>
        <taxon>Alphaproteobacteria</taxon>
        <taxon>Caulobacterales</taxon>
        <taxon>Caulobacteraceae</taxon>
        <taxon>Brevundimonas</taxon>
    </lineage>
</organism>
<evidence type="ECO:0000256" key="6">
    <source>
        <dbReference type="PROSITE-ProRule" id="PRU01282"/>
    </source>
</evidence>
<proteinExistence type="inferred from homology"/>
<evidence type="ECO:0000313" key="8">
    <source>
        <dbReference type="EMBL" id="GLS00524.1"/>
    </source>
</evidence>
<evidence type="ECO:0000256" key="2">
    <source>
        <dbReference type="ARBA" id="ARBA00022849"/>
    </source>
</evidence>
<evidence type="ECO:0000256" key="4">
    <source>
        <dbReference type="ARBA" id="ARBA00038969"/>
    </source>
</evidence>
<comment type="catalytic activity">
    <reaction evidence="7">
        <text>[glutaredoxin]-dithiol + arsenate + glutathione + H(+) = glutathionyl-S-S-[glutaredoxin] + arsenite + H2O</text>
        <dbReference type="Rhea" id="RHEA:22016"/>
        <dbReference type="Rhea" id="RHEA-COMP:10729"/>
        <dbReference type="Rhea" id="RHEA-COMP:17668"/>
        <dbReference type="ChEBI" id="CHEBI:15377"/>
        <dbReference type="ChEBI" id="CHEBI:15378"/>
        <dbReference type="ChEBI" id="CHEBI:29242"/>
        <dbReference type="ChEBI" id="CHEBI:29950"/>
        <dbReference type="ChEBI" id="CHEBI:48597"/>
        <dbReference type="ChEBI" id="CHEBI:57925"/>
        <dbReference type="ChEBI" id="CHEBI:146199"/>
        <dbReference type="EC" id="1.20.4.1"/>
    </reaction>
</comment>
<dbReference type="InterPro" id="IPR006660">
    <property type="entry name" value="Arsenate_reductase-like"/>
</dbReference>
<keyword evidence="2" id="KW-0059">Arsenical resistance</keyword>
<dbReference type="EMBL" id="BSOY01000006">
    <property type="protein sequence ID" value="GLS00524.1"/>
    <property type="molecule type" value="Genomic_DNA"/>
</dbReference>
<evidence type="ECO:0000256" key="7">
    <source>
        <dbReference type="RuleBase" id="RU362029"/>
    </source>
</evidence>
<dbReference type="RefSeq" id="WP_284220849.1">
    <property type="nucleotide sequence ID" value="NZ_BSOY01000006.1"/>
</dbReference>
<sequence length="144" mass="15588">MSDAFPVTVFHNPACGTSRNVLAMVEAAGYRPEVVEYLKAGWTTDQLGALFDEAGITPREALREKEAVAAERGLLDPAASDAAILAAMVEHPVLVNRPIVRTPRGAAMCRPSERVFDLLERTPDRFVKEDGEVVIPASGRATTR</sequence>
<reference evidence="9" key="1">
    <citation type="journal article" date="2019" name="Int. J. Syst. Evol. Microbiol.">
        <title>The Global Catalogue of Microorganisms (GCM) 10K type strain sequencing project: providing services to taxonomists for standard genome sequencing and annotation.</title>
        <authorList>
            <consortium name="The Broad Institute Genomics Platform"/>
            <consortium name="The Broad Institute Genome Sequencing Center for Infectious Disease"/>
            <person name="Wu L."/>
            <person name="Ma J."/>
        </authorList>
    </citation>
    <scope>NUCLEOTIDE SEQUENCE [LARGE SCALE GENOMIC DNA]</scope>
    <source>
        <strain evidence="9">NBRC 110107</strain>
    </source>
</reference>
<dbReference type="Pfam" id="PF03960">
    <property type="entry name" value="ArsC"/>
    <property type="match status" value="1"/>
</dbReference>
<dbReference type="NCBIfam" id="TIGR00014">
    <property type="entry name" value="arsC"/>
    <property type="match status" value="1"/>
</dbReference>
<dbReference type="CDD" id="cd03034">
    <property type="entry name" value="ArsC_ArsC"/>
    <property type="match status" value="1"/>
</dbReference>
<dbReference type="PROSITE" id="PS51353">
    <property type="entry name" value="ARSC"/>
    <property type="match status" value="1"/>
</dbReference>
<comment type="caution">
    <text evidence="8">The sequence shown here is derived from an EMBL/GenBank/DDBJ whole genome shotgun (WGS) entry which is preliminary data.</text>
</comment>
<evidence type="ECO:0000256" key="1">
    <source>
        <dbReference type="ARBA" id="ARBA00007198"/>
    </source>
</evidence>
<dbReference type="InterPro" id="IPR036249">
    <property type="entry name" value="Thioredoxin-like_sf"/>
</dbReference>
<dbReference type="InterPro" id="IPR006659">
    <property type="entry name" value="Arsenate_reductase"/>
</dbReference>
<evidence type="ECO:0000256" key="3">
    <source>
        <dbReference type="ARBA" id="ARBA00023002"/>
    </source>
</evidence>
<evidence type="ECO:0000256" key="5">
    <source>
        <dbReference type="ARBA" id="ARBA00039879"/>
    </source>
</evidence>
<evidence type="ECO:0000313" key="9">
    <source>
        <dbReference type="Proteomes" id="UP001156921"/>
    </source>
</evidence>
<keyword evidence="3 7" id="KW-0560">Oxidoreductase</keyword>
<gene>
    <name evidence="8" type="ORF">GCM10007859_05300</name>
</gene>